<dbReference type="CDD" id="cd04491">
    <property type="entry name" value="SoSSB_OBF"/>
    <property type="match status" value="1"/>
</dbReference>
<organism evidence="3 4">
    <name type="scientific">Candidatus Iainarchaeum sp</name>
    <dbReference type="NCBI Taxonomy" id="3101447"/>
    <lineage>
        <taxon>Archaea</taxon>
        <taxon>Candidatus Iainarchaeota</taxon>
        <taxon>Candidatus Iainarchaeia</taxon>
        <taxon>Candidatus Iainarchaeales</taxon>
        <taxon>Candidatus Iainarchaeaceae</taxon>
        <taxon>Candidatus Iainarchaeum</taxon>
    </lineage>
</organism>
<name>A0A7J4IUF7_9ARCH</name>
<dbReference type="Proteomes" id="UP000565078">
    <property type="component" value="Unassembled WGS sequence"/>
</dbReference>
<dbReference type="InterPro" id="IPR012340">
    <property type="entry name" value="NA-bd_OB-fold"/>
</dbReference>
<dbReference type="Pfam" id="PF21473">
    <property type="entry name" value="OB_Ssb-like"/>
    <property type="match status" value="1"/>
</dbReference>
<keyword evidence="1" id="KW-0238">DNA-binding</keyword>
<dbReference type="Gene3D" id="2.40.50.140">
    <property type="entry name" value="Nucleic acid-binding proteins"/>
    <property type="match status" value="1"/>
</dbReference>
<dbReference type="GO" id="GO:0000724">
    <property type="term" value="P:double-strand break repair via homologous recombination"/>
    <property type="evidence" value="ECO:0007669"/>
    <property type="project" value="TreeGrafter"/>
</dbReference>
<dbReference type="PANTHER" id="PTHR13356:SF0">
    <property type="entry name" value="SOSS COMPLEX SUBUNIT B HOMOLOG"/>
    <property type="match status" value="1"/>
</dbReference>
<dbReference type="InterPro" id="IPR048970">
    <property type="entry name" value="OB_Ssb-like"/>
</dbReference>
<dbReference type="GO" id="GO:0003677">
    <property type="term" value="F:DNA binding"/>
    <property type="evidence" value="ECO:0007669"/>
    <property type="project" value="UniProtKB-KW"/>
</dbReference>
<reference evidence="4" key="1">
    <citation type="journal article" date="2020" name="bioRxiv">
        <title>A rank-normalized archaeal taxonomy based on genome phylogeny resolves widespread incomplete and uneven classifications.</title>
        <authorList>
            <person name="Rinke C."/>
            <person name="Chuvochina M."/>
            <person name="Mussig A.J."/>
            <person name="Chaumeil P.-A."/>
            <person name="Waite D.W."/>
            <person name="Whitman W.B."/>
            <person name="Parks D.H."/>
            <person name="Hugenholtz P."/>
        </authorList>
    </citation>
    <scope>NUCLEOTIDE SEQUENCE [LARGE SCALE GENOMIC DNA]</scope>
</reference>
<dbReference type="InterPro" id="IPR051231">
    <property type="entry name" value="SOSS-B"/>
</dbReference>
<evidence type="ECO:0000313" key="3">
    <source>
        <dbReference type="EMBL" id="HIH09141.1"/>
    </source>
</evidence>
<evidence type="ECO:0000259" key="2">
    <source>
        <dbReference type="Pfam" id="PF21473"/>
    </source>
</evidence>
<dbReference type="GO" id="GO:0010212">
    <property type="term" value="P:response to ionizing radiation"/>
    <property type="evidence" value="ECO:0007669"/>
    <property type="project" value="TreeGrafter"/>
</dbReference>
<proteinExistence type="predicted"/>
<dbReference type="EMBL" id="DUGC01000009">
    <property type="protein sequence ID" value="HIH09141.1"/>
    <property type="molecule type" value="Genomic_DNA"/>
</dbReference>
<evidence type="ECO:0000256" key="1">
    <source>
        <dbReference type="ARBA" id="ARBA00023125"/>
    </source>
</evidence>
<sequence>MKVCELKPELKKIELLIKAGEVLAPRQIVLPSDSLFHNVCDALVGDESGCVYLSLWDENIFNVQAGKYYKVSNAYTTIYRNSLRLNTGKYGKISPCEGSFEIDTSNNLSLKEI</sequence>
<gene>
    <name evidence="3" type="ORF">HA254_00565</name>
</gene>
<protein>
    <recommendedName>
        <fullName evidence="2">Single-stranded DNA binding protein Ssb-like OB fold domain-containing protein</fullName>
    </recommendedName>
</protein>
<dbReference type="AlphaFoldDB" id="A0A7J4IUF7"/>
<evidence type="ECO:0000313" key="4">
    <source>
        <dbReference type="Proteomes" id="UP000565078"/>
    </source>
</evidence>
<feature type="domain" description="Single-stranded DNA binding protein Ssb-like OB fold" evidence="2">
    <location>
        <begin position="37"/>
        <end position="94"/>
    </location>
</feature>
<dbReference type="PANTHER" id="PTHR13356">
    <property type="entry name" value="OB FOLD NUCLEIC ACID BINDING PROTEIN-RELATED"/>
    <property type="match status" value="1"/>
</dbReference>
<accession>A0A7J4IUF7</accession>
<dbReference type="SUPFAM" id="SSF50249">
    <property type="entry name" value="Nucleic acid-binding proteins"/>
    <property type="match status" value="1"/>
</dbReference>
<comment type="caution">
    <text evidence="3">The sequence shown here is derived from an EMBL/GenBank/DDBJ whole genome shotgun (WGS) entry which is preliminary data.</text>
</comment>